<sequence>MPDDAPLLHPLARPPLVPPPFHPYHEVFDKLKIGGDNYLTWRRDVRQYANVRKLAHTLPTDTNLPAQLTGTPQEKAFTLAILRAHMDEVLKALYDDENHPSQVWTKLESVARKDAKRKAKATKRPTTIGPNTLCFACGKKGHIGRQCGASDREKLEYLHKKFVETRNGDKDRPQVNNVEIAFGGQGGIMFGEVHCTMVEETPAQPFTTEKPVAVANVAQAMERMEIDEVTATAKDNENGV</sequence>
<dbReference type="GO" id="GO:0008270">
    <property type="term" value="F:zinc ion binding"/>
    <property type="evidence" value="ECO:0007669"/>
    <property type="project" value="UniProtKB-KW"/>
</dbReference>
<dbReference type="AlphaFoldDB" id="A0A1Y2HGQ2"/>
<feature type="domain" description="CCHC-type" evidence="2">
    <location>
        <begin position="134"/>
        <end position="147"/>
    </location>
</feature>
<keyword evidence="1" id="KW-0863">Zinc-finger</keyword>
<reference evidence="3 4" key="1">
    <citation type="submission" date="2016-07" db="EMBL/GenBank/DDBJ databases">
        <title>Pervasive Adenine N6-methylation of Active Genes in Fungi.</title>
        <authorList>
            <consortium name="DOE Joint Genome Institute"/>
            <person name="Mondo S.J."/>
            <person name="Dannebaum R.O."/>
            <person name="Kuo R.C."/>
            <person name="Labutti K."/>
            <person name="Haridas S."/>
            <person name="Kuo A."/>
            <person name="Salamov A."/>
            <person name="Ahrendt S.R."/>
            <person name="Lipzen A."/>
            <person name="Sullivan W."/>
            <person name="Andreopoulos W.B."/>
            <person name="Clum A."/>
            <person name="Lindquist E."/>
            <person name="Daum C."/>
            <person name="Ramamoorthy G.K."/>
            <person name="Gryganskyi A."/>
            <person name="Culley D."/>
            <person name="Magnuson J.K."/>
            <person name="James T.Y."/>
            <person name="O'Malley M.A."/>
            <person name="Stajich J.E."/>
            <person name="Spatafora J.W."/>
            <person name="Visel A."/>
            <person name="Grigoriev I.V."/>
        </authorList>
    </citation>
    <scope>NUCLEOTIDE SEQUENCE [LARGE SCALE GENOMIC DNA]</scope>
    <source>
        <strain evidence="3 4">PL171</strain>
    </source>
</reference>
<accession>A0A1Y2HGQ2</accession>
<keyword evidence="4" id="KW-1185">Reference proteome</keyword>
<evidence type="ECO:0000313" key="4">
    <source>
        <dbReference type="Proteomes" id="UP000193411"/>
    </source>
</evidence>
<dbReference type="SUPFAM" id="SSF57756">
    <property type="entry name" value="Retrovirus zinc finger-like domains"/>
    <property type="match status" value="1"/>
</dbReference>
<gene>
    <name evidence="3" type="ORF">BCR44DRAFT_1462903</name>
</gene>
<keyword evidence="1" id="KW-0862">Zinc</keyword>
<dbReference type="Gene3D" id="4.10.60.10">
    <property type="entry name" value="Zinc finger, CCHC-type"/>
    <property type="match status" value="1"/>
</dbReference>
<evidence type="ECO:0000259" key="2">
    <source>
        <dbReference type="PROSITE" id="PS50158"/>
    </source>
</evidence>
<comment type="caution">
    <text evidence="3">The sequence shown here is derived from an EMBL/GenBank/DDBJ whole genome shotgun (WGS) entry which is preliminary data.</text>
</comment>
<organism evidence="3 4">
    <name type="scientific">Catenaria anguillulae PL171</name>
    <dbReference type="NCBI Taxonomy" id="765915"/>
    <lineage>
        <taxon>Eukaryota</taxon>
        <taxon>Fungi</taxon>
        <taxon>Fungi incertae sedis</taxon>
        <taxon>Blastocladiomycota</taxon>
        <taxon>Blastocladiomycetes</taxon>
        <taxon>Blastocladiales</taxon>
        <taxon>Catenariaceae</taxon>
        <taxon>Catenaria</taxon>
    </lineage>
</organism>
<proteinExistence type="predicted"/>
<dbReference type="PROSITE" id="PS50158">
    <property type="entry name" value="ZF_CCHC"/>
    <property type="match status" value="1"/>
</dbReference>
<dbReference type="InterPro" id="IPR001878">
    <property type="entry name" value="Znf_CCHC"/>
</dbReference>
<dbReference type="Proteomes" id="UP000193411">
    <property type="component" value="Unassembled WGS sequence"/>
</dbReference>
<protein>
    <recommendedName>
        <fullName evidence="2">CCHC-type domain-containing protein</fullName>
    </recommendedName>
</protein>
<dbReference type="InterPro" id="IPR036875">
    <property type="entry name" value="Znf_CCHC_sf"/>
</dbReference>
<dbReference type="GO" id="GO:0003676">
    <property type="term" value="F:nucleic acid binding"/>
    <property type="evidence" value="ECO:0007669"/>
    <property type="project" value="InterPro"/>
</dbReference>
<name>A0A1Y2HGQ2_9FUNG</name>
<evidence type="ECO:0000313" key="3">
    <source>
        <dbReference type="EMBL" id="ORZ32873.1"/>
    </source>
</evidence>
<evidence type="ECO:0000256" key="1">
    <source>
        <dbReference type="PROSITE-ProRule" id="PRU00047"/>
    </source>
</evidence>
<keyword evidence="1" id="KW-0479">Metal-binding</keyword>
<dbReference type="EMBL" id="MCFL01000041">
    <property type="protein sequence ID" value="ORZ32873.1"/>
    <property type="molecule type" value="Genomic_DNA"/>
</dbReference>